<dbReference type="PANTHER" id="PTHR43712:SF12">
    <property type="entry name" value="STERIGMATOCYSTIN 8-O-METHYLTRANSFERASE"/>
    <property type="match status" value="1"/>
</dbReference>
<evidence type="ECO:0000259" key="4">
    <source>
        <dbReference type="Pfam" id="PF00891"/>
    </source>
</evidence>
<dbReference type="Gene3D" id="3.40.50.150">
    <property type="entry name" value="Vaccinia Virus protein VP39"/>
    <property type="match status" value="1"/>
</dbReference>
<dbReference type="PROSITE" id="PS51683">
    <property type="entry name" value="SAM_OMT_II"/>
    <property type="match status" value="1"/>
</dbReference>
<dbReference type="SUPFAM" id="SSF53335">
    <property type="entry name" value="S-adenosyl-L-methionine-dependent methyltransferases"/>
    <property type="match status" value="1"/>
</dbReference>
<keyword evidence="3" id="KW-0949">S-adenosyl-L-methionine</keyword>
<dbReference type="Proteomes" id="UP001303760">
    <property type="component" value="Unassembled WGS sequence"/>
</dbReference>
<dbReference type="AlphaFoldDB" id="A0AAN7H477"/>
<evidence type="ECO:0000313" key="6">
    <source>
        <dbReference type="Proteomes" id="UP001303760"/>
    </source>
</evidence>
<evidence type="ECO:0000256" key="2">
    <source>
        <dbReference type="ARBA" id="ARBA00022679"/>
    </source>
</evidence>
<dbReference type="InterPro" id="IPR001077">
    <property type="entry name" value="COMT_C"/>
</dbReference>
<dbReference type="CDD" id="cd02440">
    <property type="entry name" value="AdoMet_MTases"/>
    <property type="match status" value="1"/>
</dbReference>
<reference evidence="5" key="1">
    <citation type="journal article" date="2023" name="Mol. Phylogenet. Evol.">
        <title>Genome-scale phylogeny and comparative genomics of the fungal order Sordariales.</title>
        <authorList>
            <person name="Hensen N."/>
            <person name="Bonometti L."/>
            <person name="Westerberg I."/>
            <person name="Brannstrom I.O."/>
            <person name="Guillou S."/>
            <person name="Cros-Aarteil S."/>
            <person name="Calhoun S."/>
            <person name="Haridas S."/>
            <person name="Kuo A."/>
            <person name="Mondo S."/>
            <person name="Pangilinan J."/>
            <person name="Riley R."/>
            <person name="LaButti K."/>
            <person name="Andreopoulos B."/>
            <person name="Lipzen A."/>
            <person name="Chen C."/>
            <person name="Yan M."/>
            <person name="Daum C."/>
            <person name="Ng V."/>
            <person name="Clum A."/>
            <person name="Steindorff A."/>
            <person name="Ohm R.A."/>
            <person name="Martin F."/>
            <person name="Silar P."/>
            <person name="Natvig D.O."/>
            <person name="Lalanne C."/>
            <person name="Gautier V."/>
            <person name="Ament-Velasquez S.L."/>
            <person name="Kruys A."/>
            <person name="Hutchinson M.I."/>
            <person name="Powell A.J."/>
            <person name="Barry K."/>
            <person name="Miller A.N."/>
            <person name="Grigoriev I.V."/>
            <person name="Debuchy R."/>
            <person name="Gladieux P."/>
            <person name="Hiltunen Thoren M."/>
            <person name="Johannesson H."/>
        </authorList>
    </citation>
    <scope>NUCLEOTIDE SEQUENCE</scope>
    <source>
        <strain evidence="5">CBS 532.94</strain>
    </source>
</reference>
<keyword evidence="1" id="KW-0489">Methyltransferase</keyword>
<accession>A0AAN7H477</accession>
<reference evidence="5" key="2">
    <citation type="submission" date="2023-05" db="EMBL/GenBank/DDBJ databases">
        <authorList>
            <consortium name="Lawrence Berkeley National Laboratory"/>
            <person name="Steindorff A."/>
            <person name="Hensen N."/>
            <person name="Bonometti L."/>
            <person name="Westerberg I."/>
            <person name="Brannstrom I.O."/>
            <person name="Guillou S."/>
            <person name="Cros-Aarteil S."/>
            <person name="Calhoun S."/>
            <person name="Haridas S."/>
            <person name="Kuo A."/>
            <person name="Mondo S."/>
            <person name="Pangilinan J."/>
            <person name="Riley R."/>
            <person name="Labutti K."/>
            <person name="Andreopoulos B."/>
            <person name="Lipzen A."/>
            <person name="Chen C."/>
            <person name="Yanf M."/>
            <person name="Daum C."/>
            <person name="Ng V."/>
            <person name="Clum A."/>
            <person name="Ohm R."/>
            <person name="Martin F."/>
            <person name="Silar P."/>
            <person name="Natvig D."/>
            <person name="Lalanne C."/>
            <person name="Gautier V."/>
            <person name="Ament-Velasquez S.L."/>
            <person name="Kruys A."/>
            <person name="Hutchinson M.I."/>
            <person name="Powell A.J."/>
            <person name="Barry K."/>
            <person name="Miller A.N."/>
            <person name="Grigoriev I.V."/>
            <person name="Debuchy R."/>
            <person name="Gladieux P."/>
            <person name="Thoren M.H."/>
            <person name="Johannesson H."/>
        </authorList>
    </citation>
    <scope>NUCLEOTIDE SEQUENCE</scope>
    <source>
        <strain evidence="5">CBS 532.94</strain>
    </source>
</reference>
<dbReference type="GO" id="GO:0008171">
    <property type="term" value="F:O-methyltransferase activity"/>
    <property type="evidence" value="ECO:0007669"/>
    <property type="project" value="InterPro"/>
</dbReference>
<evidence type="ECO:0000256" key="1">
    <source>
        <dbReference type="ARBA" id="ARBA00022603"/>
    </source>
</evidence>
<dbReference type="InterPro" id="IPR016461">
    <property type="entry name" value="COMT-like"/>
</dbReference>
<keyword evidence="2" id="KW-0808">Transferase</keyword>
<organism evidence="5 6">
    <name type="scientific">Achaetomium macrosporum</name>
    <dbReference type="NCBI Taxonomy" id="79813"/>
    <lineage>
        <taxon>Eukaryota</taxon>
        <taxon>Fungi</taxon>
        <taxon>Dikarya</taxon>
        <taxon>Ascomycota</taxon>
        <taxon>Pezizomycotina</taxon>
        <taxon>Sordariomycetes</taxon>
        <taxon>Sordariomycetidae</taxon>
        <taxon>Sordariales</taxon>
        <taxon>Chaetomiaceae</taxon>
        <taxon>Achaetomium</taxon>
    </lineage>
</organism>
<dbReference type="Pfam" id="PF00891">
    <property type="entry name" value="Methyltransf_2"/>
    <property type="match status" value="1"/>
</dbReference>
<gene>
    <name evidence="5" type="ORF">C8A03DRAFT_38121</name>
</gene>
<dbReference type="EMBL" id="MU860414">
    <property type="protein sequence ID" value="KAK4234121.1"/>
    <property type="molecule type" value="Genomic_DNA"/>
</dbReference>
<comment type="caution">
    <text evidence="5">The sequence shown here is derived from an EMBL/GenBank/DDBJ whole genome shotgun (WGS) entry which is preliminary data.</text>
</comment>
<proteinExistence type="predicted"/>
<feature type="domain" description="O-methyltransferase C-terminal" evidence="4">
    <location>
        <begin position="199"/>
        <end position="412"/>
    </location>
</feature>
<dbReference type="InterPro" id="IPR029063">
    <property type="entry name" value="SAM-dependent_MTases_sf"/>
</dbReference>
<protein>
    <submittedName>
        <fullName evidence="5">6-hydroxytryprostatin B O-methyltransferase</fullName>
    </submittedName>
</protein>
<sequence length="438" mass="47995">MSHTEDMETLGAAVADLTKTLASKLQAANYPKPSFAADSPATFPLEDEIQKPRQQLIDTLTDLLHLATGPSDFLFLHGGLTWLQEPTTLDILNRFDFFTNVPLAGDASYSDVARAVGLPEALVRRVFRSAFTMRFFAPASPGSDRVVHTALSAHAARTPELRAWIGHHLEEGRAAHVQAVEALRRFSAGRDEPTEDLHETAFGLSWPFRKPDGRLTDFFSMGEDDPPRGKRFVDAMQASVGSPLVSGEEAIEKFDWEGLGKAIVVDVGGSDGALAVLLARRHANLRFTVQDLPRLEAQFLANLPADVSDRVTFRTHDFFEPQPQGADVFLMKHILHNWPDKYAVRILRNLVSALHRGGRILVCDGVVPGLAEAQSLPLSVRKGIAAADMHMLVCFNAAERTLADWQNLAKKADPRLSLAGAHALPGALVHLLEFVMEA</sequence>
<evidence type="ECO:0000256" key="3">
    <source>
        <dbReference type="ARBA" id="ARBA00022691"/>
    </source>
</evidence>
<name>A0AAN7H477_9PEZI</name>
<evidence type="ECO:0000313" key="5">
    <source>
        <dbReference type="EMBL" id="KAK4234121.1"/>
    </source>
</evidence>
<keyword evidence="6" id="KW-1185">Reference proteome</keyword>
<dbReference type="PANTHER" id="PTHR43712">
    <property type="entry name" value="PUTATIVE (AFU_ORTHOLOGUE AFUA_4G14580)-RELATED"/>
    <property type="match status" value="1"/>
</dbReference>
<dbReference type="GO" id="GO:0032259">
    <property type="term" value="P:methylation"/>
    <property type="evidence" value="ECO:0007669"/>
    <property type="project" value="UniProtKB-KW"/>
</dbReference>